<comment type="caution">
    <text evidence="6">The sequence shown here is derived from an EMBL/GenBank/DDBJ whole genome shotgun (WGS) entry which is preliminary data.</text>
</comment>
<sequence>MSENSSRRIISRHKITHDEDPKHRSDYKLTNSQQTHKTKDTEVAPVPQLVAPQTINYLNKEPFNEDVTVEESYLTEDQDQWIALVLEKLRLVIDALKNWQKTPAENKNSIKESYKNGIILFGTLKKLNRLSQMKVNKCRVGTHEEKLKIDEHHLELQNLLYEISHLKKEINTCLEFRSVDETINLVSAEELLSSAPQDINNPEVVSNEHKLKLARLDWELVERQNMLNRIKDLEGQIDQREKQIKLKQAKLDSLHPKLNQIIEACKPTLEYFDTHFEENCMFSEQVQYLPKPLYQFYMMMTAYRDTKDKDVKIEVCGDLEEAKRYNLNETINLDDDDSDSDADNEGENETYKKKKSKSKSKNKKSNNYEKVFNQFPLSCKVTFSVRGFGQFALEFFYLNILKIVTVKSEMRLLKDISISDRTESIFKNLYENDNGTESPNLTNKFLLNNLGIKSLEAHLKNIGFPYKWCQILCGLFFENKSDRQEMIAASIVTTRAQVNEENLEESMMVDEEKSENEENQNPIQSNYLNDTEIFEQIINRLKSRFKARITLQEAITSLMLL</sequence>
<dbReference type="GO" id="GO:0003729">
    <property type="term" value="F:mRNA binding"/>
    <property type="evidence" value="ECO:0007669"/>
    <property type="project" value="TreeGrafter"/>
</dbReference>
<feature type="region of interest" description="Disordered" evidence="5">
    <location>
        <begin position="333"/>
        <end position="363"/>
    </location>
</feature>
<keyword evidence="4" id="KW-0175">Coiled coil</keyword>
<evidence type="ECO:0000256" key="1">
    <source>
        <dbReference type="ARBA" id="ARBA00004123"/>
    </source>
</evidence>
<dbReference type="PANTHER" id="PTHR13375">
    <property type="entry name" value="FMS INTERACTING PROTEIN"/>
    <property type="match status" value="1"/>
</dbReference>
<dbReference type="PANTHER" id="PTHR13375:SF3">
    <property type="entry name" value="THO COMPLEX SUBUNIT 5 HOMOLOG"/>
    <property type="match status" value="1"/>
</dbReference>
<dbReference type="GO" id="GO:0000445">
    <property type="term" value="C:THO complex part of transcription export complex"/>
    <property type="evidence" value="ECO:0007669"/>
    <property type="project" value="TreeGrafter"/>
</dbReference>
<organism evidence="6 7">
    <name type="scientific">Brachionus plicatilis</name>
    <name type="common">Marine rotifer</name>
    <name type="synonym">Brachionus muelleri</name>
    <dbReference type="NCBI Taxonomy" id="10195"/>
    <lineage>
        <taxon>Eukaryota</taxon>
        <taxon>Metazoa</taxon>
        <taxon>Spiralia</taxon>
        <taxon>Gnathifera</taxon>
        <taxon>Rotifera</taxon>
        <taxon>Eurotatoria</taxon>
        <taxon>Monogononta</taxon>
        <taxon>Pseudotrocha</taxon>
        <taxon>Ploima</taxon>
        <taxon>Brachionidae</taxon>
        <taxon>Brachionus</taxon>
    </lineage>
</organism>
<reference evidence="6 7" key="1">
    <citation type="journal article" date="2018" name="Sci. Rep.">
        <title>Genomic signatures of local adaptation to the degree of environmental predictability in rotifers.</title>
        <authorList>
            <person name="Franch-Gras L."/>
            <person name="Hahn C."/>
            <person name="Garcia-Roger E.M."/>
            <person name="Carmona M.J."/>
            <person name="Serra M."/>
            <person name="Gomez A."/>
        </authorList>
    </citation>
    <scope>NUCLEOTIDE SEQUENCE [LARGE SCALE GENOMIC DNA]</scope>
    <source>
        <strain evidence="6">HYR1</strain>
    </source>
</reference>
<keyword evidence="3" id="KW-0539">Nucleus</keyword>
<feature type="region of interest" description="Disordered" evidence="5">
    <location>
        <begin position="1"/>
        <end position="42"/>
    </location>
</feature>
<dbReference type="EMBL" id="REGN01006685">
    <property type="protein sequence ID" value="RNA08617.1"/>
    <property type="molecule type" value="Genomic_DNA"/>
</dbReference>
<protein>
    <submittedName>
        <fullName evidence="6">THO complex subunit 5-like protein</fullName>
    </submittedName>
</protein>
<dbReference type="InterPro" id="IPR019163">
    <property type="entry name" value="THO_Thoc5"/>
</dbReference>
<accession>A0A3M7QAX0</accession>
<dbReference type="Proteomes" id="UP000276133">
    <property type="component" value="Unassembled WGS sequence"/>
</dbReference>
<evidence type="ECO:0000256" key="3">
    <source>
        <dbReference type="ARBA" id="ARBA00023242"/>
    </source>
</evidence>
<dbReference type="AlphaFoldDB" id="A0A3M7QAX0"/>
<evidence type="ECO:0000313" key="6">
    <source>
        <dbReference type="EMBL" id="RNA08617.1"/>
    </source>
</evidence>
<name>A0A3M7QAX0_BRAPC</name>
<feature type="compositionally biased region" description="Basic and acidic residues" evidence="5">
    <location>
        <begin position="16"/>
        <end position="27"/>
    </location>
</feature>
<comment type="similarity">
    <text evidence="2">Belongs to the THOC5 family.</text>
</comment>
<evidence type="ECO:0000256" key="2">
    <source>
        <dbReference type="ARBA" id="ARBA00008044"/>
    </source>
</evidence>
<evidence type="ECO:0000256" key="5">
    <source>
        <dbReference type="SAM" id="MobiDB-lite"/>
    </source>
</evidence>
<evidence type="ECO:0000256" key="4">
    <source>
        <dbReference type="SAM" id="Coils"/>
    </source>
</evidence>
<dbReference type="GO" id="GO:0006406">
    <property type="term" value="P:mRNA export from nucleus"/>
    <property type="evidence" value="ECO:0007669"/>
    <property type="project" value="TreeGrafter"/>
</dbReference>
<evidence type="ECO:0000313" key="7">
    <source>
        <dbReference type="Proteomes" id="UP000276133"/>
    </source>
</evidence>
<dbReference type="STRING" id="10195.A0A3M7QAX0"/>
<gene>
    <name evidence="6" type="ORF">BpHYR1_022409</name>
</gene>
<dbReference type="Pfam" id="PF09766">
    <property type="entry name" value="FmiP_Thoc5"/>
    <property type="match status" value="1"/>
</dbReference>
<feature type="compositionally biased region" description="Basic residues" evidence="5">
    <location>
        <begin position="352"/>
        <end position="363"/>
    </location>
</feature>
<feature type="coiled-coil region" evidence="4">
    <location>
        <begin position="223"/>
        <end position="250"/>
    </location>
</feature>
<keyword evidence="7" id="KW-1185">Reference proteome</keyword>
<dbReference type="OrthoDB" id="20582at2759"/>
<feature type="compositionally biased region" description="Acidic residues" evidence="5">
    <location>
        <begin position="333"/>
        <end position="348"/>
    </location>
</feature>
<comment type="subcellular location">
    <subcellularLocation>
        <location evidence="1">Nucleus</location>
    </subcellularLocation>
</comment>
<proteinExistence type="inferred from homology"/>